<name>Q1IH80_KORVE</name>
<dbReference type="STRING" id="204669.Acid345_4771"/>
<evidence type="ECO:0000313" key="3">
    <source>
        <dbReference type="Proteomes" id="UP000002432"/>
    </source>
</evidence>
<evidence type="ECO:0008006" key="4">
    <source>
        <dbReference type="Google" id="ProtNLM"/>
    </source>
</evidence>
<keyword evidence="1" id="KW-0812">Transmembrane</keyword>
<dbReference type="KEGG" id="aba:Acid345_4771"/>
<dbReference type="HOGENOM" id="CLU_127630_0_0_0"/>
<reference evidence="2 3" key="1">
    <citation type="journal article" date="2009" name="Appl. Environ. Microbiol.">
        <title>Three genomes from the phylum Acidobacteria provide insight into the lifestyles of these microorganisms in soils.</title>
        <authorList>
            <person name="Ward N.L."/>
            <person name="Challacombe J.F."/>
            <person name="Janssen P.H."/>
            <person name="Henrissat B."/>
            <person name="Coutinho P.M."/>
            <person name="Wu M."/>
            <person name="Xie G."/>
            <person name="Haft D.H."/>
            <person name="Sait M."/>
            <person name="Badger J."/>
            <person name="Barabote R.D."/>
            <person name="Bradley B."/>
            <person name="Brettin T.S."/>
            <person name="Brinkac L.M."/>
            <person name="Bruce D."/>
            <person name="Creasy T."/>
            <person name="Daugherty S.C."/>
            <person name="Davidsen T.M."/>
            <person name="DeBoy R.T."/>
            <person name="Detter J.C."/>
            <person name="Dodson R.J."/>
            <person name="Durkin A.S."/>
            <person name="Ganapathy A."/>
            <person name="Gwinn-Giglio M."/>
            <person name="Han C.S."/>
            <person name="Khouri H."/>
            <person name="Kiss H."/>
            <person name="Kothari S.P."/>
            <person name="Madupu R."/>
            <person name="Nelson K.E."/>
            <person name="Nelson W.C."/>
            <person name="Paulsen I."/>
            <person name="Penn K."/>
            <person name="Ren Q."/>
            <person name="Rosovitz M.J."/>
            <person name="Selengut J.D."/>
            <person name="Shrivastava S."/>
            <person name="Sullivan S.A."/>
            <person name="Tapia R."/>
            <person name="Thompson L.S."/>
            <person name="Watkins K.L."/>
            <person name="Yang Q."/>
            <person name="Yu C."/>
            <person name="Zafar N."/>
            <person name="Zhou L."/>
            <person name="Kuske C.R."/>
        </authorList>
    </citation>
    <scope>NUCLEOTIDE SEQUENCE [LARGE SCALE GENOMIC DNA]</scope>
    <source>
        <strain evidence="2 3">Ellin345</strain>
    </source>
</reference>
<evidence type="ECO:0000313" key="2">
    <source>
        <dbReference type="EMBL" id="ABF43770.1"/>
    </source>
</evidence>
<organism evidence="2 3">
    <name type="scientific">Koribacter versatilis (strain Ellin345)</name>
    <dbReference type="NCBI Taxonomy" id="204669"/>
    <lineage>
        <taxon>Bacteria</taxon>
        <taxon>Pseudomonadati</taxon>
        <taxon>Acidobacteriota</taxon>
        <taxon>Terriglobia</taxon>
        <taxon>Terriglobales</taxon>
        <taxon>Candidatus Korobacteraceae</taxon>
        <taxon>Candidatus Korobacter</taxon>
    </lineage>
</organism>
<dbReference type="RefSeq" id="WP_011525566.1">
    <property type="nucleotide sequence ID" value="NC_008009.1"/>
</dbReference>
<dbReference type="InterPro" id="IPR014807">
    <property type="entry name" value="Coa1"/>
</dbReference>
<keyword evidence="3" id="KW-1185">Reference proteome</keyword>
<dbReference type="PANTHER" id="PTHR47148">
    <property type="entry name" value="CYTOCHROME C OXIDASE ASSEMBLY FACTOR 1 HOMOLOG"/>
    <property type="match status" value="1"/>
</dbReference>
<dbReference type="PANTHER" id="PTHR47148:SF1">
    <property type="entry name" value="CYTOCHROME C OXIDASE ASSEMBLY FACTOR 1 HOMOLOG"/>
    <property type="match status" value="1"/>
</dbReference>
<dbReference type="EMBL" id="CP000360">
    <property type="protein sequence ID" value="ABF43770.1"/>
    <property type="molecule type" value="Genomic_DNA"/>
</dbReference>
<sequence length="155" mass="17005">MSSPTQYSPGYPAPYPPRQKSWIERHWIALVISIVLFFVLAVVVFVVGIFVLVSNTEPEKLAFAKAANSPAVVERLGQPIKKGMFSSGSINTTGPSGHAELKVPISGPKGEGYIYLTANKSADRWTFTQLEVAIDGDEKRIELVEPTRVPEQNSF</sequence>
<keyword evidence="1" id="KW-1133">Transmembrane helix</keyword>
<keyword evidence="1" id="KW-0472">Membrane</keyword>
<gene>
    <name evidence="2" type="ordered locus">Acid345_4771</name>
</gene>
<dbReference type="GO" id="GO:0032981">
    <property type="term" value="P:mitochondrial respiratory chain complex I assembly"/>
    <property type="evidence" value="ECO:0007669"/>
    <property type="project" value="TreeGrafter"/>
</dbReference>
<proteinExistence type="predicted"/>
<accession>Q1IH80</accession>
<evidence type="ECO:0000256" key="1">
    <source>
        <dbReference type="SAM" id="Phobius"/>
    </source>
</evidence>
<dbReference type="AlphaFoldDB" id="Q1IH80"/>
<feature type="transmembrane region" description="Helical" evidence="1">
    <location>
        <begin position="27"/>
        <end position="53"/>
    </location>
</feature>
<protein>
    <recommendedName>
        <fullName evidence="4">Cytochrome oxidase complex assembly protein 1</fullName>
    </recommendedName>
</protein>
<dbReference type="Pfam" id="PF08695">
    <property type="entry name" value="Coa1"/>
    <property type="match status" value="1"/>
</dbReference>
<dbReference type="Proteomes" id="UP000002432">
    <property type="component" value="Chromosome"/>
</dbReference>
<dbReference type="EnsemblBacteria" id="ABF43770">
    <property type="protein sequence ID" value="ABF43770"/>
    <property type="gene ID" value="Acid345_4771"/>
</dbReference>
<dbReference type="eggNOG" id="COG2373">
    <property type="taxonomic scope" value="Bacteria"/>
</dbReference>